<organism evidence="3 4">
    <name type="scientific">Candidatus Woesebacteria bacterium GW2011_GWA1_39_8</name>
    <dbReference type="NCBI Taxonomy" id="1618552"/>
    <lineage>
        <taxon>Bacteria</taxon>
        <taxon>Candidatus Woeseibacteriota</taxon>
    </lineage>
</organism>
<dbReference type="SUPFAM" id="SSF63817">
    <property type="entry name" value="Sortase"/>
    <property type="match status" value="1"/>
</dbReference>
<name>A0A0G0SXF0_9BACT</name>
<feature type="transmembrane region" description="Helical" evidence="2">
    <location>
        <begin position="6"/>
        <end position="30"/>
    </location>
</feature>
<dbReference type="GO" id="GO:0016787">
    <property type="term" value="F:hydrolase activity"/>
    <property type="evidence" value="ECO:0007669"/>
    <property type="project" value="UniProtKB-KW"/>
</dbReference>
<keyword evidence="2" id="KW-0472">Membrane</keyword>
<reference evidence="3 4" key="1">
    <citation type="journal article" date="2015" name="Nature">
        <title>rRNA introns, odd ribosomes, and small enigmatic genomes across a large radiation of phyla.</title>
        <authorList>
            <person name="Brown C.T."/>
            <person name="Hug L.A."/>
            <person name="Thomas B.C."/>
            <person name="Sharon I."/>
            <person name="Castelle C.J."/>
            <person name="Singh A."/>
            <person name="Wilkins M.J."/>
            <person name="Williams K.H."/>
            <person name="Banfield J.F."/>
        </authorList>
    </citation>
    <scope>NUCLEOTIDE SEQUENCE [LARGE SCALE GENOMIC DNA]</scope>
</reference>
<accession>A0A0G0SXF0</accession>
<keyword evidence="1" id="KW-0378">Hydrolase</keyword>
<dbReference type="AlphaFoldDB" id="A0A0G0SXF0"/>
<gene>
    <name evidence="3" type="ORF">UT61_C0009G0005</name>
</gene>
<sequence length="229" mass="25732">MTHRRIIKICAGIMAFSGLVILFSTIFPIVSYEWESAKRYPVLISPLVDEETASFTFSQKDYTKASNWFEGVDKKEYVSENVKYFTISIPKLKVENATVAIGGEDLSQSLIQFPDTALPGKVGNTVIFGHSILPIFYNPENYLAIFSTLDKLDKGDEVIVDYDGIRYKFTVENLFEVSPNDIQILEQDSSSSYLTLVTCSPPGDPRKPKRLIVRARLTPVDNNHAYIGS</sequence>
<evidence type="ECO:0000256" key="1">
    <source>
        <dbReference type="ARBA" id="ARBA00022801"/>
    </source>
</evidence>
<dbReference type="Pfam" id="PF04203">
    <property type="entry name" value="Sortase"/>
    <property type="match status" value="1"/>
</dbReference>
<dbReference type="EMBL" id="LBXL01000009">
    <property type="protein sequence ID" value="KKR30272.1"/>
    <property type="molecule type" value="Genomic_DNA"/>
</dbReference>
<dbReference type="InterPro" id="IPR005754">
    <property type="entry name" value="Sortase"/>
</dbReference>
<dbReference type="InterPro" id="IPR023365">
    <property type="entry name" value="Sortase_dom-sf"/>
</dbReference>
<protein>
    <submittedName>
        <fullName evidence="3">Sortase A and B</fullName>
    </submittedName>
</protein>
<dbReference type="NCBIfam" id="TIGR01076">
    <property type="entry name" value="sortase_fam"/>
    <property type="match status" value="1"/>
</dbReference>
<dbReference type="Gene3D" id="2.40.260.10">
    <property type="entry name" value="Sortase"/>
    <property type="match status" value="1"/>
</dbReference>
<comment type="caution">
    <text evidence="3">The sequence shown here is derived from an EMBL/GenBank/DDBJ whole genome shotgun (WGS) entry which is preliminary data.</text>
</comment>
<keyword evidence="2" id="KW-1133">Transmembrane helix</keyword>
<keyword evidence="2" id="KW-0812">Transmembrane</keyword>
<dbReference type="Proteomes" id="UP000034793">
    <property type="component" value="Unassembled WGS sequence"/>
</dbReference>
<evidence type="ECO:0000256" key="2">
    <source>
        <dbReference type="SAM" id="Phobius"/>
    </source>
</evidence>
<evidence type="ECO:0000313" key="4">
    <source>
        <dbReference type="Proteomes" id="UP000034793"/>
    </source>
</evidence>
<proteinExistence type="predicted"/>
<evidence type="ECO:0000313" key="3">
    <source>
        <dbReference type="EMBL" id="KKR30272.1"/>
    </source>
</evidence>